<keyword evidence="5" id="KW-0498">Mitosis</keyword>
<reference evidence="11 12" key="1">
    <citation type="journal article" date="2019" name="Sci. Rep.">
        <title>A high-quality genome of Eragrostis curvula grass provides insights into Poaceae evolution and supports new strategies to enhance forage quality.</title>
        <authorList>
            <person name="Carballo J."/>
            <person name="Santos B.A.C.M."/>
            <person name="Zappacosta D."/>
            <person name="Garbus I."/>
            <person name="Selva J.P."/>
            <person name="Gallo C.A."/>
            <person name="Diaz A."/>
            <person name="Albertini E."/>
            <person name="Caccamo M."/>
            <person name="Echenique V."/>
        </authorList>
    </citation>
    <scope>NUCLEOTIDE SEQUENCE [LARGE SCALE GENOMIC DNA]</scope>
    <source>
        <strain evidence="12">cv. Victoria</strain>
        <tissue evidence="11">Leaf</tissue>
    </source>
</reference>
<dbReference type="PANTHER" id="PTHR14527:SF2">
    <property type="entry name" value="PROTEIN MIS12 HOMOLOG"/>
    <property type="match status" value="1"/>
</dbReference>
<dbReference type="GO" id="GO:0051382">
    <property type="term" value="P:kinetochore assembly"/>
    <property type="evidence" value="ECO:0007669"/>
    <property type="project" value="TreeGrafter"/>
</dbReference>
<evidence type="ECO:0000313" key="12">
    <source>
        <dbReference type="Proteomes" id="UP000324897"/>
    </source>
</evidence>
<keyword evidence="8" id="KW-0131">Cell cycle</keyword>
<dbReference type="AlphaFoldDB" id="A0A5J9VA12"/>
<evidence type="ECO:0000256" key="2">
    <source>
        <dbReference type="ARBA" id="ARBA00008643"/>
    </source>
</evidence>
<evidence type="ECO:0000256" key="5">
    <source>
        <dbReference type="ARBA" id="ARBA00022776"/>
    </source>
</evidence>
<dbReference type="Proteomes" id="UP000324897">
    <property type="component" value="Chromosome 1"/>
</dbReference>
<dbReference type="EMBL" id="RWGY01000011">
    <property type="protein sequence ID" value="TVU32341.1"/>
    <property type="molecule type" value="Genomic_DNA"/>
</dbReference>
<sequence>MEGGDESSAAFEAALGLNPRNFIDGVLDMVDDIGRDAFQFTRQLSPLHISPSANPGLAFVFWGGYSLPYSQPTGWLTCHFRPRFSREAATPGVLGAARADEKAAELERGLNAIRHAVFDILDKRMASWEKYCLGQIFTLPKGFDLTEDDNSCAKELQNDGTSDSDLLDHELDLLRKNLESANKESENFRREMCLLETEATHKRELDSSIAEIQKLFEEKSVQQNFEGIVLYSKIGEPMCNKYGVREFIAYQPDLSTELLDYSLILEIIEHVSLIYVDYSIPLNLVSSDLEFMPTRAERAELVKAIPVLQQKITSLNKKRTLPGSLEKDLTARTEDIQEIVNILQNK</sequence>
<dbReference type="PANTHER" id="PTHR14527">
    <property type="entry name" value="PROTEIN MIS12 HOMOLOG"/>
    <property type="match status" value="1"/>
</dbReference>
<gene>
    <name evidence="11" type="ORF">EJB05_24066</name>
</gene>
<dbReference type="GO" id="GO:0000070">
    <property type="term" value="P:mitotic sister chromatid segregation"/>
    <property type="evidence" value="ECO:0007669"/>
    <property type="project" value="TreeGrafter"/>
</dbReference>
<dbReference type="GO" id="GO:0051301">
    <property type="term" value="P:cell division"/>
    <property type="evidence" value="ECO:0007669"/>
    <property type="project" value="UniProtKB-KW"/>
</dbReference>
<evidence type="ECO:0000256" key="7">
    <source>
        <dbReference type="ARBA" id="ARBA00023054"/>
    </source>
</evidence>
<keyword evidence="7 10" id="KW-0175">Coiled coil</keyword>
<evidence type="ECO:0000313" key="11">
    <source>
        <dbReference type="EMBL" id="TVU32341.1"/>
    </source>
</evidence>
<accession>A0A5J9VA12</accession>
<proteinExistence type="inferred from homology"/>
<dbReference type="Pfam" id="PF05859">
    <property type="entry name" value="Mis12"/>
    <property type="match status" value="1"/>
</dbReference>
<evidence type="ECO:0000256" key="10">
    <source>
        <dbReference type="SAM" id="Coils"/>
    </source>
</evidence>
<dbReference type="InterPro" id="IPR008685">
    <property type="entry name" value="Centromere_Mis12"/>
</dbReference>
<comment type="caution">
    <text evidence="11">The sequence shown here is derived from an EMBL/GenBank/DDBJ whole genome shotgun (WGS) entry which is preliminary data.</text>
</comment>
<dbReference type="Gramene" id="TVU32341">
    <property type="protein sequence ID" value="TVU32341"/>
    <property type="gene ID" value="EJB05_24066"/>
</dbReference>
<keyword evidence="6" id="KW-0995">Kinetochore</keyword>
<evidence type="ECO:0000256" key="9">
    <source>
        <dbReference type="ARBA" id="ARBA00023328"/>
    </source>
</evidence>
<organism evidence="11 12">
    <name type="scientific">Eragrostis curvula</name>
    <name type="common">weeping love grass</name>
    <dbReference type="NCBI Taxonomy" id="38414"/>
    <lineage>
        <taxon>Eukaryota</taxon>
        <taxon>Viridiplantae</taxon>
        <taxon>Streptophyta</taxon>
        <taxon>Embryophyta</taxon>
        <taxon>Tracheophyta</taxon>
        <taxon>Spermatophyta</taxon>
        <taxon>Magnoliopsida</taxon>
        <taxon>Liliopsida</taxon>
        <taxon>Poales</taxon>
        <taxon>Poaceae</taxon>
        <taxon>PACMAD clade</taxon>
        <taxon>Chloridoideae</taxon>
        <taxon>Eragrostideae</taxon>
        <taxon>Eragrostidinae</taxon>
        <taxon>Eragrostis</taxon>
    </lineage>
</organism>
<feature type="coiled-coil region" evidence="10">
    <location>
        <begin position="164"/>
        <end position="191"/>
    </location>
</feature>
<comment type="similarity">
    <text evidence="2">Belongs to the mis12 family.</text>
</comment>
<evidence type="ECO:0000256" key="6">
    <source>
        <dbReference type="ARBA" id="ARBA00022838"/>
    </source>
</evidence>
<evidence type="ECO:0000256" key="3">
    <source>
        <dbReference type="ARBA" id="ARBA00022454"/>
    </source>
</evidence>
<name>A0A5J9VA12_9POAL</name>
<dbReference type="OrthoDB" id="1884855at2759"/>
<keyword evidence="12" id="KW-1185">Reference proteome</keyword>
<feature type="non-terminal residue" evidence="11">
    <location>
        <position position="1"/>
    </location>
</feature>
<dbReference type="GO" id="GO:0000444">
    <property type="term" value="C:MIS12/MIND type complex"/>
    <property type="evidence" value="ECO:0007669"/>
    <property type="project" value="TreeGrafter"/>
</dbReference>
<keyword evidence="9" id="KW-0137">Centromere</keyword>
<evidence type="ECO:0000256" key="4">
    <source>
        <dbReference type="ARBA" id="ARBA00022618"/>
    </source>
</evidence>
<keyword evidence="4" id="KW-0132">Cell division</keyword>
<evidence type="ECO:0000256" key="8">
    <source>
        <dbReference type="ARBA" id="ARBA00023306"/>
    </source>
</evidence>
<dbReference type="GO" id="GO:0005634">
    <property type="term" value="C:nucleus"/>
    <property type="evidence" value="ECO:0007669"/>
    <property type="project" value="InterPro"/>
</dbReference>
<keyword evidence="3" id="KW-0158">Chromosome</keyword>
<evidence type="ECO:0000256" key="1">
    <source>
        <dbReference type="ARBA" id="ARBA00004629"/>
    </source>
</evidence>
<protein>
    <submittedName>
        <fullName evidence="11">Uncharacterized protein</fullName>
    </submittedName>
</protein>
<comment type="subcellular location">
    <subcellularLocation>
        <location evidence="1">Chromosome</location>
        <location evidence="1">Centromere</location>
        <location evidence="1">Kinetochore</location>
    </subcellularLocation>
</comment>